<proteinExistence type="inferred from homology"/>
<dbReference type="EMBL" id="JAZDRP010000005">
    <property type="protein sequence ID" value="MEE2526611.1"/>
    <property type="molecule type" value="Genomic_DNA"/>
</dbReference>
<dbReference type="SUPFAM" id="SSF54637">
    <property type="entry name" value="Thioesterase/thiol ester dehydrase-isomerase"/>
    <property type="match status" value="1"/>
</dbReference>
<evidence type="ECO:0000313" key="5">
    <source>
        <dbReference type="Proteomes" id="UP001354971"/>
    </source>
</evidence>
<feature type="domain" description="Thioesterase" evidence="3">
    <location>
        <begin position="53"/>
        <end position="131"/>
    </location>
</feature>
<protein>
    <submittedName>
        <fullName evidence="4">Hotdog fold thioesterase</fullName>
    </submittedName>
</protein>
<name>A0ABU7LRS3_9PROT</name>
<dbReference type="NCBIfam" id="TIGR00369">
    <property type="entry name" value="unchar_dom_1"/>
    <property type="match status" value="1"/>
</dbReference>
<dbReference type="CDD" id="cd03443">
    <property type="entry name" value="PaaI_thioesterase"/>
    <property type="match status" value="1"/>
</dbReference>
<dbReference type="Gene3D" id="3.10.129.10">
    <property type="entry name" value="Hotdog Thioesterase"/>
    <property type="match status" value="1"/>
</dbReference>
<dbReference type="InterPro" id="IPR003736">
    <property type="entry name" value="PAAI_dom"/>
</dbReference>
<reference evidence="4 5" key="1">
    <citation type="submission" date="2024-01" db="EMBL/GenBank/DDBJ databases">
        <title>Hyphobacterium bacterium isolated from marine sediment.</title>
        <authorList>
            <person name="Zhao S."/>
        </authorList>
    </citation>
    <scope>NUCLEOTIDE SEQUENCE [LARGE SCALE GENOMIC DNA]</scope>
    <source>
        <strain evidence="5">HN65</strain>
    </source>
</reference>
<evidence type="ECO:0000256" key="1">
    <source>
        <dbReference type="ARBA" id="ARBA00008324"/>
    </source>
</evidence>
<dbReference type="RefSeq" id="WP_330199274.1">
    <property type="nucleotide sequence ID" value="NZ_JAZDRP010000005.1"/>
</dbReference>
<keyword evidence="2" id="KW-0378">Hydrolase</keyword>
<dbReference type="InterPro" id="IPR006683">
    <property type="entry name" value="Thioestr_dom"/>
</dbReference>
<dbReference type="PANTHER" id="PTHR43240:SF5">
    <property type="entry name" value="1,4-DIHYDROXY-2-NAPHTHOYL-COA THIOESTERASE 1"/>
    <property type="match status" value="1"/>
</dbReference>
<dbReference type="InterPro" id="IPR029069">
    <property type="entry name" value="HotDog_dom_sf"/>
</dbReference>
<accession>A0ABU7LRS3</accession>
<evidence type="ECO:0000256" key="2">
    <source>
        <dbReference type="ARBA" id="ARBA00022801"/>
    </source>
</evidence>
<sequence length="147" mass="16040">MAAIWHGGKAPLEEMNASHDRTMMGAIGIELTEFGDDWVRGKMPVDKRTHQPFGLLHGGASVALAETLASVGAFSTVDPETHAAVGMEINANHVRPVREGWVYGEARIESRGRTTQVWTIRITNEKGKLVCLSRCTMAIVRTGTLKD</sequence>
<gene>
    <name evidence="4" type="ORF">V0U79_09550</name>
</gene>
<organism evidence="4 5">
    <name type="scientific">Hyphobacterium lacteum</name>
    <dbReference type="NCBI Taxonomy" id="3116575"/>
    <lineage>
        <taxon>Bacteria</taxon>
        <taxon>Pseudomonadati</taxon>
        <taxon>Pseudomonadota</taxon>
        <taxon>Alphaproteobacteria</taxon>
        <taxon>Maricaulales</taxon>
        <taxon>Maricaulaceae</taxon>
        <taxon>Hyphobacterium</taxon>
    </lineage>
</organism>
<dbReference type="PANTHER" id="PTHR43240">
    <property type="entry name" value="1,4-DIHYDROXY-2-NAPHTHOYL-COA THIOESTERASE 1"/>
    <property type="match status" value="1"/>
</dbReference>
<evidence type="ECO:0000259" key="3">
    <source>
        <dbReference type="Pfam" id="PF03061"/>
    </source>
</evidence>
<comment type="caution">
    <text evidence="4">The sequence shown here is derived from an EMBL/GenBank/DDBJ whole genome shotgun (WGS) entry which is preliminary data.</text>
</comment>
<evidence type="ECO:0000313" key="4">
    <source>
        <dbReference type="EMBL" id="MEE2526611.1"/>
    </source>
</evidence>
<dbReference type="Pfam" id="PF03061">
    <property type="entry name" value="4HBT"/>
    <property type="match status" value="1"/>
</dbReference>
<dbReference type="Proteomes" id="UP001354971">
    <property type="component" value="Unassembled WGS sequence"/>
</dbReference>
<comment type="similarity">
    <text evidence="1">Belongs to the thioesterase PaaI family.</text>
</comment>
<keyword evidence="5" id="KW-1185">Reference proteome</keyword>